<keyword evidence="2" id="KW-0813">Transport</keyword>
<feature type="transmembrane region" description="Helical" evidence="11">
    <location>
        <begin position="34"/>
        <end position="52"/>
    </location>
</feature>
<feature type="transmembrane region" description="Helical" evidence="11">
    <location>
        <begin position="578"/>
        <end position="599"/>
    </location>
</feature>
<evidence type="ECO:0000313" key="14">
    <source>
        <dbReference type="Proteomes" id="UP000256585"/>
    </source>
</evidence>
<dbReference type="OrthoDB" id="394558at2"/>
<feature type="transmembrane region" description="Helical" evidence="11">
    <location>
        <begin position="454"/>
        <end position="474"/>
    </location>
</feature>
<keyword evidence="8" id="KW-0143">Chaperone</keyword>
<dbReference type="PANTHER" id="PTHR12428:SF65">
    <property type="entry name" value="CYTOCHROME C OXIDASE ASSEMBLY PROTEIN COX18, MITOCHONDRIAL"/>
    <property type="match status" value="1"/>
</dbReference>
<evidence type="ECO:0000259" key="12">
    <source>
        <dbReference type="Pfam" id="PF02096"/>
    </source>
</evidence>
<evidence type="ECO:0000256" key="9">
    <source>
        <dbReference type="RuleBase" id="RU003945"/>
    </source>
</evidence>
<dbReference type="GO" id="GO:0032977">
    <property type="term" value="F:membrane insertase activity"/>
    <property type="evidence" value="ECO:0007669"/>
    <property type="project" value="InterPro"/>
</dbReference>
<comment type="similarity">
    <text evidence="9">Belongs to the OXA1/ALB3/YidC family.</text>
</comment>
<protein>
    <submittedName>
        <fullName evidence="13">Membrane protein insertase YidC</fullName>
    </submittedName>
</protein>
<keyword evidence="6 11" id="KW-1133">Transmembrane helix</keyword>
<name>A0A3T0TTL8_9BACT</name>
<dbReference type="PANTHER" id="PTHR12428">
    <property type="entry name" value="OXA1"/>
    <property type="match status" value="1"/>
</dbReference>
<evidence type="ECO:0000256" key="7">
    <source>
        <dbReference type="ARBA" id="ARBA00023136"/>
    </source>
</evidence>
<dbReference type="GO" id="GO:0005886">
    <property type="term" value="C:plasma membrane"/>
    <property type="evidence" value="ECO:0007669"/>
    <property type="project" value="UniProtKB-SubCell"/>
</dbReference>
<evidence type="ECO:0000256" key="5">
    <source>
        <dbReference type="ARBA" id="ARBA00022927"/>
    </source>
</evidence>
<evidence type="ECO:0000256" key="3">
    <source>
        <dbReference type="ARBA" id="ARBA00022475"/>
    </source>
</evidence>
<dbReference type="NCBIfam" id="TIGR03592">
    <property type="entry name" value="yidC_oxa1_cterm"/>
    <property type="match status" value="1"/>
</dbReference>
<gene>
    <name evidence="13" type="primary">yidC</name>
    <name evidence="13" type="ORF">DMC14_001075</name>
</gene>
<evidence type="ECO:0000256" key="6">
    <source>
        <dbReference type="ARBA" id="ARBA00022989"/>
    </source>
</evidence>
<proteinExistence type="inferred from homology"/>
<keyword evidence="5" id="KW-0653">Protein transport</keyword>
<dbReference type="EMBL" id="CP033058">
    <property type="protein sequence ID" value="AZZ65384.1"/>
    <property type="molecule type" value="Genomic_DNA"/>
</dbReference>
<dbReference type="Proteomes" id="UP000256585">
    <property type="component" value="Chromosome"/>
</dbReference>
<organism evidence="13 14">
    <name type="scientific">Metamycoplasma phocicerebrale</name>
    <dbReference type="NCBI Taxonomy" id="142649"/>
    <lineage>
        <taxon>Bacteria</taxon>
        <taxon>Bacillati</taxon>
        <taxon>Mycoplasmatota</taxon>
        <taxon>Mycoplasmoidales</taxon>
        <taxon>Metamycoplasmataceae</taxon>
        <taxon>Metamycoplasma</taxon>
    </lineage>
</organism>
<evidence type="ECO:0000256" key="8">
    <source>
        <dbReference type="ARBA" id="ARBA00023186"/>
    </source>
</evidence>
<keyword evidence="7 11" id="KW-0472">Membrane</keyword>
<evidence type="ECO:0000313" key="13">
    <source>
        <dbReference type="EMBL" id="AZZ65384.1"/>
    </source>
</evidence>
<dbReference type="AlphaFoldDB" id="A0A3T0TTL8"/>
<accession>A0A3T0TTL8</accession>
<sequence>MAKNNSSKHYDAFRMNQSPDSKQPKSVWKKVWKWIKIVFIILFISIGLVGCVQSMTGKSGTKVGSGQEVYSKSDYVSPNIVTMRWNKAKNEFYVPNINESAGVIVNTYLGLEDPEQIKLLKEQDAKNGGQYGIYGGSSFALQLQKPTNLEVPFDEKSKNWTNISKIEIKNEPGKKGVVYGNGKNYIYMNFGNDKGVGKTKTYTPVNKLIDVYVPISIIFETYQKIQKDPKSGKATPIPHNDYTHMKEMQLAKTSLASIGGSEIYNTLLADIFSTLLVETFSTWLNDSKNRSNFANAVSKRNGKTIAELKALPKHELVNEWNKYILSFKNLIGPAQGLTKEEGQALNTLFLSTAAMMQNYLSIASFSKTNYKVMDAEYGKEINTYYVSSINKAGNYKPEAWKYRMFSSDSLVPQKPISTYKEYWQQGPFYGMFVYPFEHFMMSIIRGLGTTGWSIILALFITVIIVRLVTFFVSAKSIFSTNKMEELNQKKAKIEAKYEAYKYDKQMQQRKQMEISELYKKENVSPLAQLVSSLITLPILIVVFRIVSTAPEIKQATLYSIQLSATSISRLFKLGEMQYLPIVILSAGIQLLAQFMPKILRMKRKKSLRADAYQRAAMKKSNKKALLIPLIFVVIGLFFSAGLQIYWIIGGLFTIVQHIAVHYIQKTKWYKNKLEPFLFKKATA</sequence>
<dbReference type="NCBIfam" id="NF002567">
    <property type="entry name" value="PRK02201.1-2"/>
    <property type="match status" value="1"/>
</dbReference>
<dbReference type="Pfam" id="PF02096">
    <property type="entry name" value="60KD_IMP"/>
    <property type="match status" value="1"/>
</dbReference>
<dbReference type="InterPro" id="IPR001708">
    <property type="entry name" value="YidC/ALB3/OXA1/COX18"/>
</dbReference>
<keyword evidence="3" id="KW-1003">Cell membrane</keyword>
<dbReference type="GO" id="GO:0051205">
    <property type="term" value="P:protein insertion into membrane"/>
    <property type="evidence" value="ECO:0007669"/>
    <property type="project" value="TreeGrafter"/>
</dbReference>
<evidence type="ECO:0000256" key="4">
    <source>
        <dbReference type="ARBA" id="ARBA00022692"/>
    </source>
</evidence>
<feature type="transmembrane region" description="Helical" evidence="11">
    <location>
        <begin position="620"/>
        <end position="638"/>
    </location>
</feature>
<keyword evidence="14" id="KW-1185">Reference proteome</keyword>
<dbReference type="GO" id="GO:0015031">
    <property type="term" value="P:protein transport"/>
    <property type="evidence" value="ECO:0007669"/>
    <property type="project" value="UniProtKB-KW"/>
</dbReference>
<evidence type="ECO:0000256" key="10">
    <source>
        <dbReference type="SAM" id="MobiDB-lite"/>
    </source>
</evidence>
<evidence type="ECO:0000256" key="1">
    <source>
        <dbReference type="ARBA" id="ARBA00004651"/>
    </source>
</evidence>
<dbReference type="RefSeq" id="WP_116171782.1">
    <property type="nucleotide sequence ID" value="NZ_CP033058.2"/>
</dbReference>
<dbReference type="InterPro" id="IPR047196">
    <property type="entry name" value="YidC_ALB_C"/>
</dbReference>
<dbReference type="KEGG" id="mphc:DMC14_001075"/>
<feature type="domain" description="Membrane insertase YidC/Oxa/ALB C-terminal" evidence="12">
    <location>
        <begin position="455"/>
        <end position="660"/>
    </location>
</feature>
<evidence type="ECO:0000256" key="2">
    <source>
        <dbReference type="ARBA" id="ARBA00022448"/>
    </source>
</evidence>
<dbReference type="CDD" id="cd20070">
    <property type="entry name" value="5TM_YidC_Alb3"/>
    <property type="match status" value="1"/>
</dbReference>
<feature type="transmembrane region" description="Helical" evidence="11">
    <location>
        <begin position="526"/>
        <end position="546"/>
    </location>
</feature>
<dbReference type="InterPro" id="IPR028055">
    <property type="entry name" value="YidC/Oxa/ALB_C"/>
</dbReference>
<reference evidence="13" key="1">
    <citation type="submission" date="2019-03" db="EMBL/GenBank/DDBJ databases">
        <title>Draft Sequence and Annotation of the Mycoplasma phocicerebrale Strain 1049T Genome.</title>
        <authorList>
            <person name="Frasca S.Jr."/>
            <person name="Kutish G.F."/>
            <person name="Castellanos Gell J."/>
            <person name="Michaels D.L."/>
            <person name="Brown D.R."/>
        </authorList>
    </citation>
    <scope>NUCLEOTIDE SEQUENCE</scope>
    <source>
        <strain evidence="13">1049</strain>
    </source>
</reference>
<keyword evidence="4 9" id="KW-0812">Transmembrane</keyword>
<feature type="region of interest" description="Disordered" evidence="10">
    <location>
        <begin position="1"/>
        <end position="23"/>
    </location>
</feature>
<evidence type="ECO:0000256" key="11">
    <source>
        <dbReference type="SAM" id="Phobius"/>
    </source>
</evidence>
<comment type="subcellular location">
    <subcellularLocation>
        <location evidence="1">Cell membrane</location>
        <topology evidence="1">Multi-pass membrane protein</topology>
    </subcellularLocation>
    <subcellularLocation>
        <location evidence="9">Membrane</location>
        <topology evidence="9">Multi-pass membrane protein</topology>
    </subcellularLocation>
</comment>